<dbReference type="EMBL" id="BGPR01001759">
    <property type="protein sequence ID" value="GBM61267.1"/>
    <property type="molecule type" value="Genomic_DNA"/>
</dbReference>
<keyword evidence="2" id="KW-1185">Reference proteome</keyword>
<comment type="caution">
    <text evidence="1">The sequence shown here is derived from an EMBL/GenBank/DDBJ whole genome shotgun (WGS) entry which is preliminary data.</text>
</comment>
<evidence type="ECO:0000313" key="2">
    <source>
        <dbReference type="Proteomes" id="UP000499080"/>
    </source>
</evidence>
<dbReference type="AlphaFoldDB" id="A0A4Y2H6S6"/>
<dbReference type="Proteomes" id="UP000499080">
    <property type="component" value="Unassembled WGS sequence"/>
</dbReference>
<sequence>MTDSSHVWTPDLGDFGDEIWDLKGAGIVSIFPLGEKAGLDYKLLLKSKNPPNETRWKLRSSEAVILSFLLFNLTDKEGFLKGFWEQQKELDLILHCFLPKNKKGLLRMAQMNRESPDDSGEKMTQDSLILYYFP</sequence>
<evidence type="ECO:0000313" key="1">
    <source>
        <dbReference type="EMBL" id="GBM61267.1"/>
    </source>
</evidence>
<reference evidence="1 2" key="1">
    <citation type="journal article" date="2019" name="Sci. Rep.">
        <title>Orb-weaving spider Araneus ventricosus genome elucidates the spidroin gene catalogue.</title>
        <authorList>
            <person name="Kono N."/>
            <person name="Nakamura H."/>
            <person name="Ohtoshi R."/>
            <person name="Moran D.A.P."/>
            <person name="Shinohara A."/>
            <person name="Yoshida Y."/>
            <person name="Fujiwara M."/>
            <person name="Mori M."/>
            <person name="Tomita M."/>
            <person name="Arakawa K."/>
        </authorList>
    </citation>
    <scope>NUCLEOTIDE SEQUENCE [LARGE SCALE GENOMIC DNA]</scope>
</reference>
<gene>
    <name evidence="1" type="ORF">AVEN_30567_1</name>
</gene>
<accession>A0A4Y2H6S6</accession>
<protein>
    <submittedName>
        <fullName evidence="1">Uncharacterized protein</fullName>
    </submittedName>
</protein>
<organism evidence="1 2">
    <name type="scientific">Araneus ventricosus</name>
    <name type="common">Orbweaver spider</name>
    <name type="synonym">Epeira ventricosa</name>
    <dbReference type="NCBI Taxonomy" id="182803"/>
    <lineage>
        <taxon>Eukaryota</taxon>
        <taxon>Metazoa</taxon>
        <taxon>Ecdysozoa</taxon>
        <taxon>Arthropoda</taxon>
        <taxon>Chelicerata</taxon>
        <taxon>Arachnida</taxon>
        <taxon>Araneae</taxon>
        <taxon>Araneomorphae</taxon>
        <taxon>Entelegynae</taxon>
        <taxon>Araneoidea</taxon>
        <taxon>Araneidae</taxon>
        <taxon>Araneus</taxon>
    </lineage>
</organism>
<proteinExistence type="predicted"/>
<name>A0A4Y2H6S6_ARAVE</name>